<dbReference type="Proteomes" id="UP000004394">
    <property type="component" value="Unassembled WGS sequence"/>
</dbReference>
<dbReference type="AlphaFoldDB" id="E0NS33"/>
<dbReference type="STRING" id="862515.HMPREF0658_0984"/>
<protein>
    <submittedName>
        <fullName evidence="1">Uncharacterized protein</fullName>
    </submittedName>
</protein>
<dbReference type="BioCyc" id="PMAR862515-HMP:GMOO-1000-MONOMER"/>
<dbReference type="EMBL" id="AEEI01000033">
    <property type="protein sequence ID" value="EFM02091.1"/>
    <property type="molecule type" value="Genomic_DNA"/>
</dbReference>
<organism evidence="1 2">
    <name type="scientific">Hoylesella marshii DSM 16973 = JCM 13450</name>
    <dbReference type="NCBI Taxonomy" id="862515"/>
    <lineage>
        <taxon>Bacteria</taxon>
        <taxon>Pseudomonadati</taxon>
        <taxon>Bacteroidota</taxon>
        <taxon>Bacteroidia</taxon>
        <taxon>Bacteroidales</taxon>
        <taxon>Prevotellaceae</taxon>
        <taxon>Hoylesella</taxon>
    </lineage>
</organism>
<gene>
    <name evidence="1" type="ORF">HMPREF0658_0984</name>
</gene>
<accession>E0NS33</accession>
<name>E0NS33_9BACT</name>
<keyword evidence="2" id="KW-1185">Reference proteome</keyword>
<comment type="caution">
    <text evidence="1">The sequence shown here is derived from an EMBL/GenBank/DDBJ whole genome shotgun (WGS) entry which is preliminary data.</text>
</comment>
<dbReference type="HOGENOM" id="CLU_3203527_0_0_10"/>
<evidence type="ECO:0000313" key="2">
    <source>
        <dbReference type="Proteomes" id="UP000004394"/>
    </source>
</evidence>
<proteinExistence type="predicted"/>
<sequence length="45" mass="4964">MYTHSASFLFFCLNDGGKGKEYLQTSQAFPKNIDTFASSEIIIAA</sequence>
<evidence type="ECO:0000313" key="1">
    <source>
        <dbReference type="EMBL" id="EFM02091.1"/>
    </source>
</evidence>
<reference evidence="1" key="1">
    <citation type="submission" date="2010-07" db="EMBL/GenBank/DDBJ databases">
        <authorList>
            <person name="Muzny D."/>
            <person name="Qin X."/>
            <person name="Deng J."/>
            <person name="Jiang H."/>
            <person name="Liu Y."/>
            <person name="Qu J."/>
            <person name="Song X.-Z."/>
            <person name="Zhang L."/>
            <person name="Thornton R."/>
            <person name="Coyle M."/>
            <person name="Francisco L."/>
            <person name="Jackson L."/>
            <person name="Javaid M."/>
            <person name="Korchina V."/>
            <person name="Kovar C."/>
            <person name="Mata R."/>
            <person name="Mathew T."/>
            <person name="Ngo R."/>
            <person name="Nguyen L."/>
            <person name="Nguyen N."/>
            <person name="Okwuonu G."/>
            <person name="Ongeri F."/>
            <person name="Pham C."/>
            <person name="Simmons D."/>
            <person name="Wilczek-Boney K."/>
            <person name="Hale W."/>
            <person name="Jakkamsetti A."/>
            <person name="Pham P."/>
            <person name="Ruth R."/>
            <person name="San Lucas F."/>
            <person name="Warren J."/>
            <person name="Zhang J."/>
            <person name="Zhao Z."/>
            <person name="Zhou C."/>
            <person name="Zhu D."/>
            <person name="Lee S."/>
            <person name="Bess C."/>
            <person name="Blankenburg K."/>
            <person name="Forbes L."/>
            <person name="Fu Q."/>
            <person name="Gubbala S."/>
            <person name="Hirani K."/>
            <person name="Jayaseelan J.C."/>
            <person name="Lara F."/>
            <person name="Munidasa M."/>
            <person name="Palculict T."/>
            <person name="Patil S."/>
            <person name="Pu L.-L."/>
            <person name="Saada N."/>
            <person name="Tang L."/>
            <person name="Weissenberger G."/>
            <person name="Zhu Y."/>
            <person name="Hemphill L."/>
            <person name="Shang Y."/>
            <person name="Youmans B."/>
            <person name="Ayvaz T."/>
            <person name="Ross M."/>
            <person name="Santibanez J."/>
            <person name="Aqrawi P."/>
            <person name="Gross S."/>
            <person name="Joshi V."/>
            <person name="Fowler G."/>
            <person name="Nazareth L."/>
            <person name="Reid J."/>
            <person name="Worley K."/>
            <person name="Petrosino J."/>
            <person name="Highlander S."/>
            <person name="Gibbs R."/>
        </authorList>
    </citation>
    <scope>NUCLEOTIDE SEQUENCE [LARGE SCALE GENOMIC DNA]</scope>
    <source>
        <strain evidence="1">DSM 16973</strain>
    </source>
</reference>